<dbReference type="FunFam" id="1.25.40.10:FF:000052">
    <property type="entry name" value="Aryl-hydrocarbon-interacting protein-like 1"/>
    <property type="match status" value="1"/>
</dbReference>
<dbReference type="InterPro" id="IPR011990">
    <property type="entry name" value="TPR-like_helical_dom_sf"/>
</dbReference>
<keyword evidence="3" id="KW-0677">Repeat</keyword>
<keyword evidence="4 6" id="KW-0802">TPR repeat</keyword>
<feature type="domain" description="PPIase FKBP-type" evidence="7">
    <location>
        <begin position="31"/>
        <end position="92"/>
    </location>
</feature>
<dbReference type="PANTHER" id="PTHR11242">
    <property type="entry name" value="ARYL HYDROCARBON RECEPTOR INTERACTING PROTEIN RELATED"/>
    <property type="match status" value="1"/>
</dbReference>
<dbReference type="OMA" id="QQHERNV"/>
<proteinExistence type="predicted"/>
<sequence>MERGLGVGLGPDINKQLIHPGKGDLSEYRDGTKVYFYYKVTKCNDEGTVLDDSRLQKKPFELITGKQFKLDVWEKCLKTMREGEVAEFTVAPSQLTTFAPVMKKLRDIAKGTVDNPEGGHCCGMAQMNQVGLGYPDLDEYLKNPEPLRLTFEVVQIEEEGKYKKESWAMNDAEKKAALPHLREEGNRLYNDKQYAAAAEKYAEALGCLENLLLHEQPNSEDWLSTDTMRIPFLLNFAQCKLMLQDYYQVIEHTTTVLAKDETSVKALYRRAKAYAACWDFTKSRKDFKMALELDPSLGTAVRKELRLLDEAEKKKDEEDKAKMKVVFERYSE</sequence>
<accession>A0A914BH79</accession>
<dbReference type="EnsemblMetazoa" id="XM_038218864.1">
    <property type="protein sequence ID" value="XP_038074792.1"/>
    <property type="gene ID" value="LOC119742698"/>
</dbReference>
<dbReference type="InterPro" id="IPR019734">
    <property type="entry name" value="TPR_rpt"/>
</dbReference>
<evidence type="ECO:0000256" key="2">
    <source>
        <dbReference type="ARBA" id="ARBA00022490"/>
    </source>
</evidence>
<comment type="catalytic activity">
    <reaction evidence="5">
        <text>[protein]-peptidylproline (omega=180) = [protein]-peptidylproline (omega=0)</text>
        <dbReference type="Rhea" id="RHEA:16237"/>
        <dbReference type="Rhea" id="RHEA-COMP:10747"/>
        <dbReference type="Rhea" id="RHEA-COMP:10748"/>
        <dbReference type="ChEBI" id="CHEBI:83833"/>
        <dbReference type="ChEBI" id="CHEBI:83834"/>
        <dbReference type="EC" id="5.2.1.8"/>
    </reaction>
</comment>
<feature type="repeat" description="TPR" evidence="6">
    <location>
        <begin position="264"/>
        <end position="297"/>
    </location>
</feature>
<evidence type="ECO:0000256" key="3">
    <source>
        <dbReference type="ARBA" id="ARBA00022737"/>
    </source>
</evidence>
<evidence type="ECO:0000256" key="1">
    <source>
        <dbReference type="ARBA" id="ARBA00004496"/>
    </source>
</evidence>
<dbReference type="Pfam" id="PF23322">
    <property type="entry name" value="PPIase_AIP"/>
    <property type="match status" value="1"/>
</dbReference>
<evidence type="ECO:0000313" key="8">
    <source>
        <dbReference type="EnsemblMetazoa" id="XP_038074792.1"/>
    </source>
</evidence>
<evidence type="ECO:0000256" key="4">
    <source>
        <dbReference type="ARBA" id="ARBA00022803"/>
    </source>
</evidence>
<dbReference type="PROSITE" id="PS50005">
    <property type="entry name" value="TPR"/>
    <property type="match status" value="1"/>
</dbReference>
<evidence type="ECO:0000313" key="9">
    <source>
        <dbReference type="Proteomes" id="UP000887568"/>
    </source>
</evidence>
<keyword evidence="9" id="KW-1185">Reference proteome</keyword>
<dbReference type="OrthoDB" id="5829758at2759"/>
<dbReference type="GO" id="GO:0005737">
    <property type="term" value="C:cytoplasm"/>
    <property type="evidence" value="ECO:0007669"/>
    <property type="project" value="UniProtKB-SubCell"/>
</dbReference>
<dbReference type="AlphaFoldDB" id="A0A914BH79"/>
<evidence type="ECO:0000256" key="5">
    <source>
        <dbReference type="PROSITE-ProRule" id="PRU00277"/>
    </source>
</evidence>
<comment type="subcellular location">
    <subcellularLocation>
        <location evidence="1">Cytoplasm</location>
    </subcellularLocation>
</comment>
<dbReference type="SUPFAM" id="SSF48452">
    <property type="entry name" value="TPR-like"/>
    <property type="match status" value="1"/>
</dbReference>
<evidence type="ECO:0000256" key="6">
    <source>
        <dbReference type="PROSITE-ProRule" id="PRU00339"/>
    </source>
</evidence>
<keyword evidence="5" id="KW-0697">Rotamase</keyword>
<dbReference type="RefSeq" id="XP_038074792.1">
    <property type="nucleotide sequence ID" value="XM_038218864.1"/>
</dbReference>
<organism evidence="8 9">
    <name type="scientific">Patiria miniata</name>
    <name type="common">Bat star</name>
    <name type="synonym">Asterina miniata</name>
    <dbReference type="NCBI Taxonomy" id="46514"/>
    <lineage>
        <taxon>Eukaryota</taxon>
        <taxon>Metazoa</taxon>
        <taxon>Echinodermata</taxon>
        <taxon>Eleutherozoa</taxon>
        <taxon>Asterozoa</taxon>
        <taxon>Asteroidea</taxon>
        <taxon>Valvatacea</taxon>
        <taxon>Valvatida</taxon>
        <taxon>Asterinidae</taxon>
        <taxon>Patiria</taxon>
    </lineage>
</organism>
<dbReference type="PANTHER" id="PTHR11242:SF0">
    <property type="entry name" value="TPR_REGION DOMAIN-CONTAINING PROTEIN"/>
    <property type="match status" value="1"/>
</dbReference>
<dbReference type="SMART" id="SM00028">
    <property type="entry name" value="TPR"/>
    <property type="match status" value="2"/>
</dbReference>
<evidence type="ECO:0000259" key="7">
    <source>
        <dbReference type="PROSITE" id="PS50059"/>
    </source>
</evidence>
<dbReference type="PROSITE" id="PS50059">
    <property type="entry name" value="FKBP_PPIASE"/>
    <property type="match status" value="1"/>
</dbReference>
<dbReference type="InterPro" id="IPR046357">
    <property type="entry name" value="PPIase_dom_sf"/>
</dbReference>
<dbReference type="SUPFAM" id="SSF54534">
    <property type="entry name" value="FKBP-like"/>
    <property type="match status" value="1"/>
</dbReference>
<dbReference type="Gene3D" id="3.10.50.40">
    <property type="match status" value="1"/>
</dbReference>
<protein>
    <recommendedName>
        <fullName evidence="5">peptidylprolyl isomerase</fullName>
        <ecNumber evidence="5">5.2.1.8</ecNumber>
    </recommendedName>
</protein>
<keyword evidence="5" id="KW-0413">Isomerase</keyword>
<dbReference type="Gene3D" id="1.25.40.10">
    <property type="entry name" value="Tetratricopeptide repeat domain"/>
    <property type="match status" value="1"/>
</dbReference>
<dbReference type="InterPro" id="IPR056277">
    <property type="entry name" value="PPIase_AIP"/>
</dbReference>
<name>A0A914BH79_PATMI</name>
<keyword evidence="2" id="KW-0963">Cytoplasm</keyword>
<dbReference type="InterPro" id="IPR001179">
    <property type="entry name" value="PPIase_FKBP_dom"/>
</dbReference>
<reference evidence="8" key="1">
    <citation type="submission" date="2022-11" db="UniProtKB">
        <authorList>
            <consortium name="EnsemblMetazoa"/>
        </authorList>
    </citation>
    <scope>IDENTIFICATION</scope>
</reference>
<dbReference type="InterPro" id="IPR039663">
    <property type="entry name" value="AIP/AIPL1/TTC9"/>
</dbReference>
<dbReference type="Proteomes" id="UP000887568">
    <property type="component" value="Unplaced"/>
</dbReference>
<dbReference type="EC" id="5.2.1.8" evidence="5"/>
<dbReference type="GeneID" id="119742698"/>
<dbReference type="GO" id="GO:0003755">
    <property type="term" value="F:peptidyl-prolyl cis-trans isomerase activity"/>
    <property type="evidence" value="ECO:0007669"/>
    <property type="project" value="UniProtKB-KW"/>
</dbReference>